<dbReference type="PANTHER" id="PTHR10133:SF27">
    <property type="entry name" value="DNA POLYMERASE NU"/>
    <property type="match status" value="1"/>
</dbReference>
<dbReference type="STRING" id="3988.B9TDN1"/>
<keyword evidence="1" id="KW-0235">DNA replication</keyword>
<dbReference type="InterPro" id="IPR043502">
    <property type="entry name" value="DNA/RNA_pol_sf"/>
</dbReference>
<dbReference type="Proteomes" id="UP000008311">
    <property type="component" value="Unassembled WGS sequence"/>
</dbReference>
<dbReference type="EMBL" id="EQ978305">
    <property type="protein sequence ID" value="EEF26033.1"/>
    <property type="molecule type" value="Genomic_DNA"/>
</dbReference>
<dbReference type="Pfam" id="PF00476">
    <property type="entry name" value="DNA_pol_A"/>
    <property type="match status" value="2"/>
</dbReference>
<keyword evidence="4" id="KW-0548">Nucleotidyltransferase</keyword>
<keyword evidence="4" id="KW-0808">Transferase</keyword>
<dbReference type="GO" id="GO:0006261">
    <property type="term" value="P:DNA-templated DNA replication"/>
    <property type="evidence" value="ECO:0007669"/>
    <property type="project" value="InterPro"/>
</dbReference>
<dbReference type="EC" id="2.7.7.7" evidence="4"/>
<evidence type="ECO:0000313" key="5">
    <source>
        <dbReference type="Proteomes" id="UP000008311"/>
    </source>
</evidence>
<dbReference type="Gene3D" id="1.10.150.20">
    <property type="entry name" value="5' to 3' exonuclease, C-terminal subdomain"/>
    <property type="match status" value="1"/>
</dbReference>
<dbReference type="InterPro" id="IPR002298">
    <property type="entry name" value="DNA_polymerase_A"/>
</dbReference>
<dbReference type="SMART" id="SM00482">
    <property type="entry name" value="POLAc"/>
    <property type="match status" value="1"/>
</dbReference>
<evidence type="ECO:0000259" key="3">
    <source>
        <dbReference type="SMART" id="SM00482"/>
    </source>
</evidence>
<feature type="region of interest" description="Disordered" evidence="2">
    <location>
        <begin position="140"/>
        <end position="164"/>
    </location>
</feature>
<dbReference type="GO" id="GO:0003887">
    <property type="term" value="F:DNA-directed DNA polymerase activity"/>
    <property type="evidence" value="ECO:0000318"/>
    <property type="project" value="GO_Central"/>
</dbReference>
<protein>
    <submittedName>
        <fullName evidence="4">DNA polymerase I, putative</fullName>
        <ecNumber evidence="4">2.7.7.7</ecNumber>
    </submittedName>
</protein>
<dbReference type="Gene3D" id="3.30.70.370">
    <property type="match status" value="2"/>
</dbReference>
<sequence length="547" mass="61017">IVEPQVWDIVQMRETGMPWSQEEAENYVLAQWAKVAEHAAKLIEMEPSLAPFSAALSNPEAGIKADLKAAIGQAFSNRGIELQMTEKSGAFKIGEKDLRRVKAAVVEDAKPFFEEWVALNRAKKAGGMAREVSKYASRSYDGRLHPNTGHGPVTGRLSSSEPNCQQFPRDPGFRAIVRSRPGFKIVSADYSALDMRVGAACAIRAQRQILDAYMDERAVPHDVYLCIARVIEGRITLDNARVQEANANRAFDEWKAERDVATAGGKDAAKRYWEVYRQRARTRLLAGFQRCLAEVRQRADAAGTAEWGSLRDAFSIDGMDIHTWTALDMFGHNPGTLFAGLQGEEVAAALKKWKKELGGDRQTGKVGNLSLLYAMQAFGLQEAAAKNYNIHWTLEEASDVRSKWLAAYVEVDLWHKWTELNPKEEVYIPDPDRGGKFGKKQVYAAYTLGERLIYAFGLNAALSYEDQSTGADILGLVMQEFRQHPGVFKCIVNQVHDEVLFEIPDDKVDEYNAVISRVMTDAAAHYLSPYGVKADCEPETAEFWPKG</sequence>
<dbReference type="InterPro" id="IPR001098">
    <property type="entry name" value="DNA-dir_DNA_pol_A_palm_dom"/>
</dbReference>
<gene>
    <name evidence="4" type="ORF">RCOM_1784370</name>
</gene>
<organism evidence="4 5">
    <name type="scientific">Ricinus communis</name>
    <name type="common">Castor bean</name>
    <dbReference type="NCBI Taxonomy" id="3988"/>
    <lineage>
        <taxon>Eukaryota</taxon>
        <taxon>Viridiplantae</taxon>
        <taxon>Streptophyta</taxon>
        <taxon>Embryophyta</taxon>
        <taxon>Tracheophyta</taxon>
        <taxon>Spermatophyta</taxon>
        <taxon>Magnoliopsida</taxon>
        <taxon>eudicotyledons</taxon>
        <taxon>Gunneridae</taxon>
        <taxon>Pentapetalae</taxon>
        <taxon>rosids</taxon>
        <taxon>fabids</taxon>
        <taxon>Malpighiales</taxon>
        <taxon>Euphorbiaceae</taxon>
        <taxon>Acalyphoideae</taxon>
        <taxon>Acalypheae</taxon>
        <taxon>Ricinus</taxon>
    </lineage>
</organism>
<evidence type="ECO:0000256" key="1">
    <source>
        <dbReference type="ARBA" id="ARBA00022705"/>
    </source>
</evidence>
<accession>B9TDN1</accession>
<evidence type="ECO:0000256" key="2">
    <source>
        <dbReference type="SAM" id="MobiDB-lite"/>
    </source>
</evidence>
<dbReference type="InParanoid" id="B9TDN1"/>
<name>B9TDN1_RICCO</name>
<dbReference type="SUPFAM" id="SSF56672">
    <property type="entry name" value="DNA/RNA polymerases"/>
    <property type="match status" value="2"/>
</dbReference>
<keyword evidence="5" id="KW-1185">Reference proteome</keyword>
<dbReference type="AlphaFoldDB" id="B9TDN1"/>
<feature type="non-terminal residue" evidence="4">
    <location>
        <position position="1"/>
    </location>
</feature>
<feature type="domain" description="DNA-directed DNA polymerase family A palm" evidence="3">
    <location>
        <begin position="170"/>
        <end position="507"/>
    </location>
</feature>
<proteinExistence type="predicted"/>
<dbReference type="GO" id="GO:0006302">
    <property type="term" value="P:double-strand break repair"/>
    <property type="evidence" value="ECO:0000318"/>
    <property type="project" value="GO_Central"/>
</dbReference>
<dbReference type="GO" id="GO:0003677">
    <property type="term" value="F:DNA binding"/>
    <property type="evidence" value="ECO:0007669"/>
    <property type="project" value="InterPro"/>
</dbReference>
<dbReference type="PANTHER" id="PTHR10133">
    <property type="entry name" value="DNA POLYMERASE I"/>
    <property type="match status" value="1"/>
</dbReference>
<reference evidence="5" key="1">
    <citation type="journal article" date="2010" name="Nat. Biotechnol.">
        <title>Draft genome sequence of the oilseed species Ricinus communis.</title>
        <authorList>
            <person name="Chan A.P."/>
            <person name="Crabtree J."/>
            <person name="Zhao Q."/>
            <person name="Lorenzi H."/>
            <person name="Orvis J."/>
            <person name="Puiu D."/>
            <person name="Melake-Berhan A."/>
            <person name="Jones K.M."/>
            <person name="Redman J."/>
            <person name="Chen G."/>
            <person name="Cahoon E.B."/>
            <person name="Gedil M."/>
            <person name="Stanke M."/>
            <person name="Haas B.J."/>
            <person name="Wortman J.R."/>
            <person name="Fraser-Liggett C.M."/>
            <person name="Ravel J."/>
            <person name="Rabinowicz P.D."/>
        </authorList>
    </citation>
    <scope>NUCLEOTIDE SEQUENCE [LARGE SCALE GENOMIC DNA]</scope>
    <source>
        <strain evidence="5">cv. Hale</strain>
    </source>
</reference>
<evidence type="ECO:0000313" key="4">
    <source>
        <dbReference type="EMBL" id="EEF26033.1"/>
    </source>
</evidence>